<proteinExistence type="predicted"/>
<dbReference type="Proteomes" id="UP001319180">
    <property type="component" value="Unassembled WGS sequence"/>
</dbReference>
<feature type="transmembrane region" description="Helical" evidence="10">
    <location>
        <begin position="410"/>
        <end position="429"/>
    </location>
</feature>
<dbReference type="GO" id="GO:0000155">
    <property type="term" value="F:phosphorelay sensor kinase activity"/>
    <property type="evidence" value="ECO:0007669"/>
    <property type="project" value="InterPro"/>
</dbReference>
<dbReference type="AlphaFoldDB" id="A0AAP2GCK5"/>
<dbReference type="GO" id="GO:0005524">
    <property type="term" value="F:ATP binding"/>
    <property type="evidence" value="ECO:0007669"/>
    <property type="project" value="UniProtKB-KW"/>
</dbReference>
<organism evidence="13 14">
    <name type="scientific">Dawidia soli</name>
    <dbReference type="NCBI Taxonomy" id="2782352"/>
    <lineage>
        <taxon>Bacteria</taxon>
        <taxon>Pseudomonadati</taxon>
        <taxon>Bacteroidota</taxon>
        <taxon>Cytophagia</taxon>
        <taxon>Cytophagales</taxon>
        <taxon>Chryseotaleaceae</taxon>
        <taxon>Dawidia</taxon>
    </lineage>
</organism>
<dbReference type="RefSeq" id="WP_254089483.1">
    <property type="nucleotide sequence ID" value="NZ_JAHESC010000007.1"/>
</dbReference>
<dbReference type="InterPro" id="IPR036890">
    <property type="entry name" value="HATPase_C_sf"/>
</dbReference>
<dbReference type="PRINTS" id="PR00344">
    <property type="entry name" value="BCTRLSENSOR"/>
</dbReference>
<dbReference type="SMART" id="SM00387">
    <property type="entry name" value="HATPase_c"/>
    <property type="match status" value="1"/>
</dbReference>
<dbReference type="Gene3D" id="1.10.287.130">
    <property type="match status" value="1"/>
</dbReference>
<comment type="subcellular location">
    <subcellularLocation>
        <location evidence="2">Membrane</location>
    </subcellularLocation>
</comment>
<dbReference type="InterPro" id="IPR003594">
    <property type="entry name" value="HATPase_dom"/>
</dbReference>
<dbReference type="SUPFAM" id="SSF47384">
    <property type="entry name" value="Homodimeric domain of signal transducing histidine kinase"/>
    <property type="match status" value="1"/>
</dbReference>
<protein>
    <recommendedName>
        <fullName evidence="3">histidine kinase</fullName>
        <ecNumber evidence="3">2.7.13.3</ecNumber>
    </recommendedName>
</protein>
<dbReference type="PROSITE" id="PS50109">
    <property type="entry name" value="HIS_KIN"/>
    <property type="match status" value="1"/>
</dbReference>
<dbReference type="PANTHER" id="PTHR43065:SF10">
    <property type="entry name" value="PEROXIDE STRESS-ACTIVATED HISTIDINE KINASE MAK3"/>
    <property type="match status" value="1"/>
</dbReference>
<dbReference type="InterPro" id="IPR036097">
    <property type="entry name" value="HisK_dim/P_sf"/>
</dbReference>
<reference evidence="13 14" key="1">
    <citation type="submission" date="2021-05" db="EMBL/GenBank/DDBJ databases">
        <title>A Polyphasic approach of four new species of the genus Ohtaekwangia: Ohtaekwangia histidinii sp. nov., Ohtaekwangia cretensis sp. nov., Ohtaekwangia indiensis sp. nov., Ohtaekwangia reichenbachii sp. nov. from diverse environment.</title>
        <authorList>
            <person name="Octaviana S."/>
        </authorList>
    </citation>
    <scope>NUCLEOTIDE SEQUENCE [LARGE SCALE GENOMIC DNA]</scope>
    <source>
        <strain evidence="13 14">PWU37</strain>
    </source>
</reference>
<feature type="domain" description="Histidine kinase" evidence="11">
    <location>
        <begin position="1004"/>
        <end position="1212"/>
    </location>
</feature>
<keyword evidence="14" id="KW-1185">Reference proteome</keyword>
<dbReference type="Pfam" id="PF00512">
    <property type="entry name" value="HisKA"/>
    <property type="match status" value="1"/>
</dbReference>
<evidence type="ECO:0000256" key="3">
    <source>
        <dbReference type="ARBA" id="ARBA00012438"/>
    </source>
</evidence>
<name>A0AAP2GCK5_9BACT</name>
<feature type="transmembrane region" description="Helical" evidence="10">
    <location>
        <begin position="308"/>
        <end position="333"/>
    </location>
</feature>
<comment type="catalytic activity">
    <reaction evidence="1">
        <text>ATP + protein L-histidine = ADP + protein N-phospho-L-histidine.</text>
        <dbReference type="EC" id="2.7.13.3"/>
    </reaction>
</comment>
<dbReference type="PROSITE" id="PS50885">
    <property type="entry name" value="HAMP"/>
    <property type="match status" value="1"/>
</dbReference>
<dbReference type="GO" id="GO:0016020">
    <property type="term" value="C:membrane"/>
    <property type="evidence" value="ECO:0007669"/>
    <property type="project" value="UniProtKB-SubCell"/>
</dbReference>
<feature type="transmembrane region" description="Helical" evidence="10">
    <location>
        <begin position="266"/>
        <end position="288"/>
    </location>
</feature>
<evidence type="ECO:0000256" key="5">
    <source>
        <dbReference type="ARBA" id="ARBA00022679"/>
    </source>
</evidence>
<feature type="transmembrane region" description="Helical" evidence="10">
    <location>
        <begin position="436"/>
        <end position="455"/>
    </location>
</feature>
<keyword evidence="9" id="KW-0902">Two-component regulatory system</keyword>
<keyword evidence="5" id="KW-0808">Transferase</keyword>
<evidence type="ECO:0000313" key="14">
    <source>
        <dbReference type="Proteomes" id="UP001319180"/>
    </source>
</evidence>
<keyword evidence="7" id="KW-0418">Kinase</keyword>
<dbReference type="InterPro" id="IPR003661">
    <property type="entry name" value="HisK_dim/P_dom"/>
</dbReference>
<dbReference type="EC" id="2.7.13.3" evidence="3"/>
<keyword evidence="10" id="KW-1133">Transmembrane helix</keyword>
<evidence type="ECO:0000256" key="10">
    <source>
        <dbReference type="SAM" id="Phobius"/>
    </source>
</evidence>
<evidence type="ECO:0000256" key="1">
    <source>
        <dbReference type="ARBA" id="ARBA00000085"/>
    </source>
</evidence>
<keyword evidence="4" id="KW-0597">Phosphoprotein</keyword>
<accession>A0AAP2GCK5</accession>
<dbReference type="PANTHER" id="PTHR43065">
    <property type="entry name" value="SENSOR HISTIDINE KINASE"/>
    <property type="match status" value="1"/>
</dbReference>
<feature type="transmembrane region" description="Helical" evidence="10">
    <location>
        <begin position="225"/>
        <end position="246"/>
    </location>
</feature>
<dbReference type="SMART" id="SM00388">
    <property type="entry name" value="HisKA"/>
    <property type="match status" value="1"/>
</dbReference>
<evidence type="ECO:0000259" key="11">
    <source>
        <dbReference type="PROSITE" id="PS50109"/>
    </source>
</evidence>
<evidence type="ECO:0000259" key="12">
    <source>
        <dbReference type="PROSITE" id="PS50885"/>
    </source>
</evidence>
<dbReference type="SUPFAM" id="SSF55874">
    <property type="entry name" value="ATPase domain of HSP90 chaperone/DNA topoisomerase II/histidine kinase"/>
    <property type="match status" value="1"/>
</dbReference>
<feature type="transmembrane region" description="Helical" evidence="10">
    <location>
        <begin position="386"/>
        <end position="404"/>
    </location>
</feature>
<dbReference type="InterPro" id="IPR005467">
    <property type="entry name" value="His_kinase_dom"/>
</dbReference>
<evidence type="ECO:0000256" key="7">
    <source>
        <dbReference type="ARBA" id="ARBA00022777"/>
    </source>
</evidence>
<feature type="transmembrane region" description="Helical" evidence="10">
    <location>
        <begin position="744"/>
        <end position="765"/>
    </location>
</feature>
<dbReference type="Gene3D" id="6.10.340.10">
    <property type="match status" value="1"/>
</dbReference>
<feature type="transmembrane region" description="Helical" evidence="10">
    <location>
        <begin position="911"/>
        <end position="933"/>
    </location>
</feature>
<feature type="transmembrane region" description="Helical" evidence="10">
    <location>
        <begin position="353"/>
        <end position="374"/>
    </location>
</feature>
<feature type="domain" description="HAMP" evidence="12">
    <location>
        <begin position="935"/>
        <end position="987"/>
    </location>
</feature>
<feature type="transmembrane region" description="Helical" evidence="10">
    <location>
        <begin position="196"/>
        <end position="213"/>
    </location>
</feature>
<comment type="caution">
    <text evidence="13">The sequence shown here is derived from an EMBL/GenBank/DDBJ whole genome shotgun (WGS) entry which is preliminary data.</text>
</comment>
<evidence type="ECO:0000256" key="2">
    <source>
        <dbReference type="ARBA" id="ARBA00004370"/>
    </source>
</evidence>
<evidence type="ECO:0000256" key="9">
    <source>
        <dbReference type="ARBA" id="ARBA00023012"/>
    </source>
</evidence>
<gene>
    <name evidence="13" type="ORF">KK078_06725</name>
</gene>
<dbReference type="Pfam" id="PF02518">
    <property type="entry name" value="HATPase_c"/>
    <property type="match status" value="1"/>
</dbReference>
<feature type="transmembrane region" description="Helical" evidence="10">
    <location>
        <begin position="707"/>
        <end position="732"/>
    </location>
</feature>
<evidence type="ECO:0000256" key="8">
    <source>
        <dbReference type="ARBA" id="ARBA00022840"/>
    </source>
</evidence>
<keyword evidence="6" id="KW-0547">Nucleotide-binding</keyword>
<evidence type="ECO:0000256" key="4">
    <source>
        <dbReference type="ARBA" id="ARBA00022553"/>
    </source>
</evidence>
<evidence type="ECO:0000313" key="13">
    <source>
        <dbReference type="EMBL" id="MBT1686242.1"/>
    </source>
</evidence>
<dbReference type="EMBL" id="JAHESC010000007">
    <property type="protein sequence ID" value="MBT1686242.1"/>
    <property type="molecule type" value="Genomic_DNA"/>
</dbReference>
<dbReference type="Gene3D" id="3.30.565.10">
    <property type="entry name" value="Histidine kinase-like ATPase, C-terminal domain"/>
    <property type="match status" value="1"/>
</dbReference>
<sequence length="1213" mass="136191">MRSGIVKLIIAFVVFLVAGLVSVYTSNQSDTRSTTERLSARLERVIGNTGLELAEVDARWQRDSVLAAPKGSYRSFFLYSNGQVVAWTDNSFVPTYASISDAFLVKLLKAGNSDYLAQKRNRPDGSVLVGIVPLYRRYAITNNYLNASWNTRLFPNGNVTILEPSAPAGIPVCVQGQCPFKVNFPDGLPVYQRTRIAAVILLSLAWLTLYLLLYRLAVYIPYGEVAVAVLYLVVLVIRQTMIRFNFPANIMASDAFNPQVFASDALNASLGDLVLNVLSLLFICVFVFRQYVRFKGVQWRFRYKAFAWFWNIVCALCVLFAMLFPFVVIQTLYNNSSLSLDVAQLVQPDSMKILAFLAVLLSGICAFFFSHAFIRLLAAERNRLRLIVSFVIAIAIFAGINTLTGQEFRSTIITTVIYLAVVYSLRLYASLQRLGFATFAYLFIAVFVLAANGAYTLQYFAGKEKIEHQFRFAADFLIERDYFGEYLLAETANDIAQDVFIQTRLGSPFLSRDAIRQKIRQVFMPVYFNKYDVDIYLFSAAGESLGNYALVTFSELLAQYNQDAYRTDYAGVYYVSDPTSDAAQQYLVRVPVHRSGTIVGYVVLELSLKKVIPESVYPELLVDKRIQQFYDNQELSYAVLAGNHILYTSGNFNYDQRFDITWLGRPEIHQTGLEIDGYDHIAQEDSNGRVAVVTSQHEPWMARFADFSFLMTLGLMIILVFIVVQGVANYIHGDKLYFSARIQLLLNASFFLPLIIVSVVTLQLISRSSQNQLNEEYLSKARSVGQQLAGFLSDASEGNDESGVGFENQVANVATLANLDVNVYTPNGRLLTTSQPLIVENGIVSHYMNPRAWQKVKAGERLFIEKEQIGSLEYSVSYAALKSPVTGELTGILGIPFFRSAASLEKVQINILATILNIFTIIFIALVVLAYFVSKWLTFPLEFITQSLRKTSLTKTNQPLVWRSDDEIGMMVKEYNQMLYNLSESKAELEQTQRERTWREIAQQVAHEIKNPLTPMKLTLQQLERSVQGGTASPEKTGKAVSSLLIQVDTLNEIASSFSAFAKMPEPVNARFELMSLVRRIVDLHSHSGIIHFREPFKEIFVVGDEALLGRTFSNIILNAFQAARFSEPVSVHVTLQKTEAGILIAFQDNGKGIEPQVADRIFFPHFTTKQSGSGLGLAIAKQAIEQMKGRIWFETEIGRGTTFFIELPISPA</sequence>
<evidence type="ECO:0000256" key="6">
    <source>
        <dbReference type="ARBA" id="ARBA00022741"/>
    </source>
</evidence>
<keyword evidence="8" id="KW-0067">ATP-binding</keyword>
<dbReference type="InterPro" id="IPR004358">
    <property type="entry name" value="Sig_transdc_His_kin-like_C"/>
</dbReference>
<keyword evidence="10" id="KW-0472">Membrane</keyword>
<keyword evidence="10" id="KW-0812">Transmembrane</keyword>
<dbReference type="CDD" id="cd00082">
    <property type="entry name" value="HisKA"/>
    <property type="match status" value="1"/>
</dbReference>
<dbReference type="InterPro" id="IPR003660">
    <property type="entry name" value="HAMP_dom"/>
</dbReference>